<organism evidence="2 3">
    <name type="scientific">candidate division WS5 bacterium</name>
    <dbReference type="NCBI Taxonomy" id="2093353"/>
    <lineage>
        <taxon>Bacteria</taxon>
        <taxon>candidate division WS5</taxon>
    </lineage>
</organism>
<evidence type="ECO:0000313" key="2">
    <source>
        <dbReference type="EMBL" id="RJO61008.1"/>
    </source>
</evidence>
<keyword evidence="2" id="KW-0418">Kinase</keyword>
<dbReference type="SUPFAM" id="SSF56112">
    <property type="entry name" value="Protein kinase-like (PK-like)"/>
    <property type="match status" value="1"/>
</dbReference>
<dbReference type="GO" id="GO:0005737">
    <property type="term" value="C:cytoplasm"/>
    <property type="evidence" value="ECO:0007669"/>
    <property type="project" value="TreeGrafter"/>
</dbReference>
<evidence type="ECO:0000313" key="3">
    <source>
        <dbReference type="Proteomes" id="UP000285655"/>
    </source>
</evidence>
<dbReference type="InterPro" id="IPR011009">
    <property type="entry name" value="Kinase-like_dom_sf"/>
</dbReference>
<dbReference type="SMART" id="SM00220">
    <property type="entry name" value="S_TKc"/>
    <property type="match status" value="1"/>
</dbReference>
<sequence>MHSREMVSGMDRSKFSEIFPSLSGIEELSSGGYKTVYKAVHPSHGDVVLKIIKPSQDNLELCERIKREIRSSEIVKSEHIPRIFESCVTGDDFWIIEELIDGKTLRDVLKTGKRFSLAEIYYFLETILSIIIKAEQVKIVHRDIKPENIIIGTDGKLWLIDFGIARHLDLDSLTNSNAPFAPFTVGYASAEQFRNRKRDIDSRTDLFAIGVVAYEMASGENFYIKDARDAFQVIRKIERDPLPAIKIAGDSQFLLANFIKTIGDNRISRRPSSAQEALDILRSIRTTLSF</sequence>
<dbReference type="PANTHER" id="PTHR24361">
    <property type="entry name" value="MITOGEN-ACTIVATED KINASE KINASE KINASE"/>
    <property type="match status" value="1"/>
</dbReference>
<keyword evidence="2" id="KW-0723">Serine/threonine-protein kinase</keyword>
<dbReference type="CDD" id="cd14014">
    <property type="entry name" value="STKc_PknB_like"/>
    <property type="match status" value="1"/>
</dbReference>
<dbReference type="PROSITE" id="PS50011">
    <property type="entry name" value="PROTEIN_KINASE_DOM"/>
    <property type="match status" value="1"/>
</dbReference>
<dbReference type="InterPro" id="IPR008271">
    <property type="entry name" value="Ser/Thr_kinase_AS"/>
</dbReference>
<name>A0A419DD29_9BACT</name>
<reference evidence="2 3" key="1">
    <citation type="journal article" date="2017" name="ISME J.">
        <title>Energy and carbon metabolisms in a deep terrestrial subsurface fluid microbial community.</title>
        <authorList>
            <person name="Momper L."/>
            <person name="Jungbluth S.P."/>
            <person name="Lee M.D."/>
            <person name="Amend J.P."/>
        </authorList>
    </citation>
    <scope>NUCLEOTIDE SEQUENCE [LARGE SCALE GENOMIC DNA]</scope>
    <source>
        <strain evidence="2">SURF_29</strain>
    </source>
</reference>
<dbReference type="Proteomes" id="UP000285655">
    <property type="component" value="Unassembled WGS sequence"/>
</dbReference>
<proteinExistence type="predicted"/>
<evidence type="ECO:0000259" key="1">
    <source>
        <dbReference type="PROSITE" id="PS50011"/>
    </source>
</evidence>
<dbReference type="InterPro" id="IPR053235">
    <property type="entry name" value="Ser_Thr_kinase"/>
</dbReference>
<dbReference type="PROSITE" id="PS00108">
    <property type="entry name" value="PROTEIN_KINASE_ST"/>
    <property type="match status" value="1"/>
</dbReference>
<protein>
    <submittedName>
        <fullName evidence="2">Serine/threonine protein kinase</fullName>
    </submittedName>
</protein>
<accession>A0A419DD29</accession>
<dbReference type="EMBL" id="QZJW01000034">
    <property type="protein sequence ID" value="RJO61008.1"/>
    <property type="molecule type" value="Genomic_DNA"/>
</dbReference>
<dbReference type="Pfam" id="PF00069">
    <property type="entry name" value="Pkinase"/>
    <property type="match status" value="1"/>
</dbReference>
<dbReference type="AlphaFoldDB" id="A0A419DD29"/>
<comment type="caution">
    <text evidence="2">The sequence shown here is derived from an EMBL/GenBank/DDBJ whole genome shotgun (WGS) entry which is preliminary data.</text>
</comment>
<dbReference type="InterPro" id="IPR000719">
    <property type="entry name" value="Prot_kinase_dom"/>
</dbReference>
<dbReference type="GO" id="GO:0005524">
    <property type="term" value="F:ATP binding"/>
    <property type="evidence" value="ECO:0007669"/>
    <property type="project" value="InterPro"/>
</dbReference>
<feature type="domain" description="Protein kinase" evidence="1">
    <location>
        <begin position="22"/>
        <end position="278"/>
    </location>
</feature>
<dbReference type="GO" id="GO:0004674">
    <property type="term" value="F:protein serine/threonine kinase activity"/>
    <property type="evidence" value="ECO:0007669"/>
    <property type="project" value="UniProtKB-KW"/>
</dbReference>
<gene>
    <name evidence="2" type="ORF">C4544_03980</name>
</gene>
<keyword evidence="2" id="KW-0808">Transferase</keyword>
<dbReference type="Gene3D" id="1.10.510.10">
    <property type="entry name" value="Transferase(Phosphotransferase) domain 1"/>
    <property type="match status" value="1"/>
</dbReference>